<evidence type="ECO:0000313" key="3">
    <source>
        <dbReference type="EMBL" id="EUA33234.1"/>
    </source>
</evidence>
<feature type="domain" description="DinB-like" evidence="2">
    <location>
        <begin position="152"/>
        <end position="277"/>
    </location>
</feature>
<feature type="region of interest" description="Disordered" evidence="1">
    <location>
        <begin position="465"/>
        <end position="493"/>
    </location>
</feature>
<organism evidence="3">
    <name type="scientific">Mycobacterium xenopi 4042</name>
    <dbReference type="NCBI Taxonomy" id="1299334"/>
    <lineage>
        <taxon>Bacteria</taxon>
        <taxon>Bacillati</taxon>
        <taxon>Actinomycetota</taxon>
        <taxon>Actinomycetes</taxon>
        <taxon>Mycobacteriales</taxon>
        <taxon>Mycobacteriaceae</taxon>
        <taxon>Mycobacterium</taxon>
    </lineage>
</organism>
<proteinExistence type="predicted"/>
<dbReference type="AlphaFoldDB" id="X8ANQ9"/>
<evidence type="ECO:0000259" key="2">
    <source>
        <dbReference type="Pfam" id="PF12867"/>
    </source>
</evidence>
<sequence length="518" mass="58483">MGSEANARAATRARRAASWTSCRKSGRDGACRLITSAYRSADGRRRHPSRAGFKWRPRQRWPMLAMSYQTLPARVSTSRLYIGFNVPPMAVPWWTMLNMTVPRDANHDGGKQLAALAAEDHVCADCVLTYPEITVEQAVEVIAAFRLRSVKWSQASPDALRERPDPNAWSVIEYVCHLRDVYLTYTIRLHRARTEERPTLEPTLNDLRARRFRYNDRDLTAMLDELALMTAGFCEEIARTRQHEWDRLVTRSPGEQRTARWLFRQAMHEGVHHLADIRRVSMKVTGGPDTGECAGVRQMGGLTPRVAAEAMAMAVAHLQQVDSSPVWRPIDPRDREWLVNQPLPEQSQPLPDLLRDVKTRVLHYPMGNGHRRFFIFRMAQLTTVRGWIAVEPLAAALNPSDHLGSGIPVHRYRCHQARRRPSQPRFTDVAEAARKRLPHWHHATWTPVTAYLLAESCCATRRPAIAHRGNPTRGRSTPRISHATDSPATNRGRATIAVPGGVTFADTKGQPTALPLAP</sequence>
<dbReference type="InterPro" id="IPR034660">
    <property type="entry name" value="DinB/YfiT-like"/>
</dbReference>
<dbReference type="Gene3D" id="1.20.120.450">
    <property type="entry name" value="dinb family like domain"/>
    <property type="match status" value="1"/>
</dbReference>
<dbReference type="Pfam" id="PF12867">
    <property type="entry name" value="DinB_2"/>
    <property type="match status" value="1"/>
</dbReference>
<dbReference type="PATRIC" id="fig|1299334.3.peg.5021"/>
<reference evidence="3" key="1">
    <citation type="submission" date="2014-01" db="EMBL/GenBank/DDBJ databases">
        <authorList>
            <person name="Brown-Elliot B."/>
            <person name="Wallace R."/>
            <person name="Lenaerts A."/>
            <person name="Ordway D."/>
            <person name="DeGroote M.A."/>
            <person name="Parker T."/>
            <person name="Sizemore C."/>
            <person name="Tallon L.J."/>
            <person name="Sadzewicz L.K."/>
            <person name="Sengamalay N."/>
            <person name="Fraser C.M."/>
            <person name="Hine E."/>
            <person name="Shefchek K.A."/>
            <person name="Das S.P."/>
            <person name="Tettelin H."/>
        </authorList>
    </citation>
    <scope>NUCLEOTIDE SEQUENCE [LARGE SCALE GENOMIC DNA]</scope>
    <source>
        <strain evidence="3">4042</strain>
    </source>
</reference>
<accession>X8ANQ9</accession>
<gene>
    <name evidence="3" type="ORF">I553_7644</name>
</gene>
<dbReference type="EMBL" id="JAOB01000047">
    <property type="protein sequence ID" value="EUA33234.1"/>
    <property type="molecule type" value="Genomic_DNA"/>
</dbReference>
<dbReference type="SUPFAM" id="SSF109854">
    <property type="entry name" value="DinB/YfiT-like putative metalloenzymes"/>
    <property type="match status" value="1"/>
</dbReference>
<feature type="compositionally biased region" description="Polar residues" evidence="1">
    <location>
        <begin position="473"/>
        <end position="489"/>
    </location>
</feature>
<protein>
    <submittedName>
        <fullName evidence="3">DinB superfamily protein</fullName>
    </submittedName>
</protein>
<dbReference type="Gene3D" id="3.90.1150.170">
    <property type="match status" value="1"/>
</dbReference>
<dbReference type="InterPro" id="IPR024775">
    <property type="entry name" value="DinB-like"/>
</dbReference>
<evidence type="ECO:0000256" key="1">
    <source>
        <dbReference type="SAM" id="MobiDB-lite"/>
    </source>
</evidence>
<comment type="caution">
    <text evidence="3">The sequence shown here is derived from an EMBL/GenBank/DDBJ whole genome shotgun (WGS) entry which is preliminary data.</text>
</comment>
<name>X8ANQ9_MYCXE</name>